<reference evidence="2" key="1">
    <citation type="journal article" date="2016" name="Front. Microbiol.">
        <title>Genome Sequence of the Piezophilic, Mesophilic Sulfate-Reducing Bacterium Desulfovibrio indicus J2T.</title>
        <authorList>
            <person name="Cao J."/>
            <person name="Maignien L."/>
            <person name="Shao Z."/>
            <person name="Alain K."/>
            <person name="Jebbar M."/>
        </authorList>
    </citation>
    <scope>NUCLEOTIDE SEQUENCE</scope>
    <source>
        <strain evidence="2">NBRC 103626</strain>
    </source>
</reference>
<comment type="caution">
    <text evidence="2">The sequence shown here is derived from an EMBL/GenBank/DDBJ whole genome shotgun (WGS) entry which is preliminary data.</text>
</comment>
<dbReference type="InterPro" id="IPR009492">
    <property type="entry name" value="TniQ"/>
</dbReference>
<evidence type="ECO:0000313" key="3">
    <source>
        <dbReference type="Proteomes" id="UP001055108"/>
    </source>
</evidence>
<dbReference type="AlphaFoldDB" id="A0AA37HSH2"/>
<proteinExistence type="predicted"/>
<dbReference type="Pfam" id="PF06527">
    <property type="entry name" value="TniQ"/>
    <property type="match status" value="1"/>
</dbReference>
<organism evidence="2 3">
    <name type="scientific">Methylobacterium gregans</name>
    <dbReference type="NCBI Taxonomy" id="374424"/>
    <lineage>
        <taxon>Bacteria</taxon>
        <taxon>Pseudomonadati</taxon>
        <taxon>Pseudomonadota</taxon>
        <taxon>Alphaproteobacteria</taxon>
        <taxon>Hyphomicrobiales</taxon>
        <taxon>Methylobacteriaceae</taxon>
        <taxon>Methylobacterium</taxon>
    </lineage>
</organism>
<protein>
    <recommendedName>
        <fullName evidence="1">TniQ domain-containing protein</fullName>
    </recommendedName>
</protein>
<name>A0AA37HSH2_9HYPH</name>
<evidence type="ECO:0000313" key="2">
    <source>
        <dbReference type="EMBL" id="GJD80980.1"/>
    </source>
</evidence>
<accession>A0AA37HSH2</accession>
<sequence>MRWPLPSAPYDDEILSSYLARAAFRHRLPPTVFAAQWWPDRPVWNRDLDRGEETAWLADLAGRAGLTLERVQAMTLDALRRRFGRGSGDTPLILSAGIFHRTRVRHAVQICPRCLADGEPYVRRAWRYSFVLACPSCMTLLRDACPHCEAAIVPHRSYRWRLDACHACGLDLAHRDPHPAVVPPAALDLQARLLAVLANDPGTTVGPWEGDDAFSGLRALVTVARHPDVLPALRAALGLDAAAISAGRFERMRAGNRAVILETVGHWLSDWPNRFFVAAGSAGLTQRSFRKVAQPGDLALQILRLPEGFARDRTFVPVLQDRVLKRLRRQNRAGYRRVRATRLLAATDPRR</sequence>
<dbReference type="EMBL" id="BPQM01000122">
    <property type="protein sequence ID" value="GJD80980.1"/>
    <property type="molecule type" value="Genomic_DNA"/>
</dbReference>
<evidence type="ECO:0000259" key="1">
    <source>
        <dbReference type="Pfam" id="PF06527"/>
    </source>
</evidence>
<dbReference type="RefSeq" id="WP_238306087.1">
    <property type="nucleotide sequence ID" value="NZ_BPQM01000122.1"/>
</dbReference>
<gene>
    <name evidence="2" type="ORF">NBEOAGPD_4225</name>
</gene>
<feature type="domain" description="TniQ" evidence="1">
    <location>
        <begin position="8"/>
        <end position="136"/>
    </location>
</feature>
<dbReference type="Proteomes" id="UP001055108">
    <property type="component" value="Unassembled WGS sequence"/>
</dbReference>
<keyword evidence="3" id="KW-1185">Reference proteome</keyword>
<reference evidence="2" key="2">
    <citation type="submission" date="2021-08" db="EMBL/GenBank/DDBJ databases">
        <authorList>
            <person name="Tani A."/>
            <person name="Ola A."/>
            <person name="Ogura Y."/>
            <person name="Katsura K."/>
            <person name="Hayashi T."/>
        </authorList>
    </citation>
    <scope>NUCLEOTIDE SEQUENCE</scope>
    <source>
        <strain evidence="2">NBRC 103626</strain>
    </source>
</reference>